<evidence type="ECO:0000256" key="5">
    <source>
        <dbReference type="ARBA" id="ARBA00023136"/>
    </source>
</evidence>
<dbReference type="EC" id="2.3.1.225" evidence="10"/>
<protein>
    <recommendedName>
        <fullName evidence="10">Palmitoyltransferase</fullName>
        <ecNumber evidence="10">2.3.1.225</ecNumber>
    </recommendedName>
</protein>
<name>A0A7S0T6X9_9RHOD</name>
<dbReference type="PROSITE" id="PS50216">
    <property type="entry name" value="DHHC"/>
    <property type="match status" value="1"/>
</dbReference>
<gene>
    <name evidence="13" type="ORF">EMAD1354_LOCUS1765</name>
</gene>
<feature type="domain" description="Palmitoyltransferase DHHC" evidence="12">
    <location>
        <begin position="122"/>
        <end position="263"/>
    </location>
</feature>
<dbReference type="GO" id="GO:0019706">
    <property type="term" value="F:protein-cysteine S-palmitoyltransferase activity"/>
    <property type="evidence" value="ECO:0007669"/>
    <property type="project" value="UniProtKB-EC"/>
</dbReference>
<feature type="transmembrane region" description="Helical" evidence="10">
    <location>
        <begin position="213"/>
        <end position="243"/>
    </location>
</feature>
<keyword evidence="5 10" id="KW-0472">Membrane</keyword>
<keyword evidence="7" id="KW-0449">Lipoprotein</keyword>
<evidence type="ECO:0000256" key="2">
    <source>
        <dbReference type="ARBA" id="ARBA00022679"/>
    </source>
</evidence>
<keyword evidence="2 10" id="KW-0808">Transferase</keyword>
<evidence type="ECO:0000256" key="6">
    <source>
        <dbReference type="ARBA" id="ARBA00023139"/>
    </source>
</evidence>
<evidence type="ECO:0000256" key="7">
    <source>
        <dbReference type="ARBA" id="ARBA00023288"/>
    </source>
</evidence>
<comment type="catalytic activity">
    <reaction evidence="9 10">
        <text>L-cysteinyl-[protein] + hexadecanoyl-CoA = S-hexadecanoyl-L-cysteinyl-[protein] + CoA</text>
        <dbReference type="Rhea" id="RHEA:36683"/>
        <dbReference type="Rhea" id="RHEA-COMP:10131"/>
        <dbReference type="Rhea" id="RHEA-COMP:11032"/>
        <dbReference type="ChEBI" id="CHEBI:29950"/>
        <dbReference type="ChEBI" id="CHEBI:57287"/>
        <dbReference type="ChEBI" id="CHEBI:57379"/>
        <dbReference type="ChEBI" id="CHEBI:74151"/>
        <dbReference type="EC" id="2.3.1.225"/>
    </reaction>
</comment>
<comment type="subcellular location">
    <subcellularLocation>
        <location evidence="1">Endomembrane system</location>
        <topology evidence="1">Multi-pass membrane protein</topology>
    </subcellularLocation>
</comment>
<dbReference type="PANTHER" id="PTHR22883">
    <property type="entry name" value="ZINC FINGER DHHC DOMAIN CONTAINING PROTEIN"/>
    <property type="match status" value="1"/>
</dbReference>
<comment type="similarity">
    <text evidence="10">Belongs to the DHHC palmitoyltransferase family.</text>
</comment>
<dbReference type="EMBL" id="HBFE01002676">
    <property type="protein sequence ID" value="CAD8725685.1"/>
    <property type="molecule type" value="Transcribed_RNA"/>
</dbReference>
<dbReference type="GO" id="GO:0006612">
    <property type="term" value="P:protein targeting to membrane"/>
    <property type="evidence" value="ECO:0007669"/>
    <property type="project" value="TreeGrafter"/>
</dbReference>
<dbReference type="InterPro" id="IPR039859">
    <property type="entry name" value="PFA4/ZDH16/20/ERF2-like"/>
</dbReference>
<feature type="transmembrane region" description="Helical" evidence="10">
    <location>
        <begin position="61"/>
        <end position="85"/>
    </location>
</feature>
<evidence type="ECO:0000256" key="4">
    <source>
        <dbReference type="ARBA" id="ARBA00022989"/>
    </source>
</evidence>
<evidence type="ECO:0000256" key="9">
    <source>
        <dbReference type="ARBA" id="ARBA00048048"/>
    </source>
</evidence>
<keyword evidence="8 10" id="KW-0012">Acyltransferase</keyword>
<evidence type="ECO:0000256" key="8">
    <source>
        <dbReference type="ARBA" id="ARBA00023315"/>
    </source>
</evidence>
<feature type="transmembrane region" description="Helical" evidence="10">
    <location>
        <begin position="169"/>
        <end position="193"/>
    </location>
</feature>
<sequence length="374" mass="41902">MVKSGHLASELFEGNSRFWCHGKALTGPDYTNAIITLIAILIAHGLYYGICIAWLCTFWQPYGFIILALALPLSLTSLISFTLAVTDDPGIIPRAHSAPPEISSDPSFPRELPTSLNNTPIKLKYCETCRHWRPPRCVHCFQCNNCVERMDHHCPWLGNCVGRRNYRSFFVFVSSTALLCVYVMATIVLQLTLNTRRFLSLNADDAEYSTAEAFASALGFWGSGVLLVVFVFVLLAFGFTGGLTGFHLFLMWRNVTTNEFIKKTYGKRNELNPYEERGVGAWSERLMARKTHSKLKREYDGRKTDVDVDALVEEGVRRLKEAEDKNKAVEIRVELPSEDCLKRSDDHEAAANGQLEDVAVESMNSGGGAEDDKV</sequence>
<feature type="region of interest" description="Disordered" evidence="11">
    <location>
        <begin position="342"/>
        <end position="374"/>
    </location>
</feature>
<dbReference type="GO" id="GO:0005794">
    <property type="term" value="C:Golgi apparatus"/>
    <property type="evidence" value="ECO:0007669"/>
    <property type="project" value="TreeGrafter"/>
</dbReference>
<organism evidence="13">
    <name type="scientific">Erythrolobus madagascarensis</name>
    <dbReference type="NCBI Taxonomy" id="708628"/>
    <lineage>
        <taxon>Eukaryota</taxon>
        <taxon>Rhodophyta</taxon>
        <taxon>Bangiophyceae</taxon>
        <taxon>Porphyridiales</taxon>
        <taxon>Porphyridiaceae</taxon>
        <taxon>Erythrolobus</taxon>
    </lineage>
</organism>
<evidence type="ECO:0000256" key="3">
    <source>
        <dbReference type="ARBA" id="ARBA00022692"/>
    </source>
</evidence>
<evidence type="ECO:0000313" key="13">
    <source>
        <dbReference type="EMBL" id="CAD8725685.1"/>
    </source>
</evidence>
<dbReference type="Pfam" id="PF01529">
    <property type="entry name" value="DHHC"/>
    <property type="match status" value="1"/>
</dbReference>
<dbReference type="AlphaFoldDB" id="A0A7S0T6X9"/>
<keyword evidence="6" id="KW-0564">Palmitate</keyword>
<keyword evidence="3 10" id="KW-0812">Transmembrane</keyword>
<evidence type="ECO:0000259" key="12">
    <source>
        <dbReference type="Pfam" id="PF01529"/>
    </source>
</evidence>
<accession>A0A7S0T6X9</accession>
<feature type="transmembrane region" description="Helical" evidence="10">
    <location>
        <begin position="33"/>
        <end position="55"/>
    </location>
</feature>
<comment type="domain">
    <text evidence="10">The DHHC domain is required for palmitoyltransferase activity.</text>
</comment>
<dbReference type="GO" id="GO:0005783">
    <property type="term" value="C:endoplasmic reticulum"/>
    <property type="evidence" value="ECO:0007669"/>
    <property type="project" value="TreeGrafter"/>
</dbReference>
<reference evidence="13" key="1">
    <citation type="submission" date="2021-01" db="EMBL/GenBank/DDBJ databases">
        <authorList>
            <person name="Corre E."/>
            <person name="Pelletier E."/>
            <person name="Niang G."/>
            <person name="Scheremetjew M."/>
            <person name="Finn R."/>
            <person name="Kale V."/>
            <person name="Holt S."/>
            <person name="Cochrane G."/>
            <person name="Meng A."/>
            <person name="Brown T."/>
            <person name="Cohen L."/>
        </authorList>
    </citation>
    <scope>NUCLEOTIDE SEQUENCE</scope>
    <source>
        <strain evidence="13">CCMP3276</strain>
    </source>
</reference>
<proteinExistence type="inferred from homology"/>
<dbReference type="PANTHER" id="PTHR22883:SF43">
    <property type="entry name" value="PALMITOYLTRANSFERASE APP"/>
    <property type="match status" value="1"/>
</dbReference>
<evidence type="ECO:0000256" key="11">
    <source>
        <dbReference type="SAM" id="MobiDB-lite"/>
    </source>
</evidence>
<evidence type="ECO:0000256" key="1">
    <source>
        <dbReference type="ARBA" id="ARBA00004127"/>
    </source>
</evidence>
<dbReference type="InterPro" id="IPR001594">
    <property type="entry name" value="Palmitoyltrfase_DHHC"/>
</dbReference>
<evidence type="ECO:0000256" key="10">
    <source>
        <dbReference type="RuleBase" id="RU079119"/>
    </source>
</evidence>
<keyword evidence="4 10" id="KW-1133">Transmembrane helix</keyword>